<feature type="region of interest" description="Disordered" evidence="6">
    <location>
        <begin position="1"/>
        <end position="83"/>
    </location>
</feature>
<dbReference type="PROSITE" id="PS50082">
    <property type="entry name" value="WD_REPEATS_2"/>
    <property type="match status" value="7"/>
</dbReference>
<evidence type="ECO:0000256" key="4">
    <source>
        <dbReference type="ARBA" id="ARBA00023242"/>
    </source>
</evidence>
<dbReference type="AlphaFoldDB" id="A0ABD3PT01"/>
<evidence type="ECO:0000259" key="7">
    <source>
        <dbReference type="Pfam" id="PF08625"/>
    </source>
</evidence>
<dbReference type="InterPro" id="IPR013934">
    <property type="entry name" value="Utp13_C"/>
</dbReference>
<feature type="repeat" description="WD" evidence="5">
    <location>
        <begin position="332"/>
        <end position="373"/>
    </location>
</feature>
<dbReference type="InterPro" id="IPR001680">
    <property type="entry name" value="WD40_rpt"/>
</dbReference>
<feature type="repeat" description="WD" evidence="5">
    <location>
        <begin position="601"/>
        <end position="642"/>
    </location>
</feature>
<feature type="repeat" description="WD" evidence="5">
    <location>
        <begin position="841"/>
        <end position="872"/>
    </location>
</feature>
<dbReference type="EMBL" id="JALLPJ020000470">
    <property type="protein sequence ID" value="KAL3791169.1"/>
    <property type="molecule type" value="Genomic_DNA"/>
</dbReference>
<feature type="repeat" description="WD" evidence="5">
    <location>
        <begin position="757"/>
        <end position="798"/>
    </location>
</feature>
<dbReference type="CDD" id="cd00200">
    <property type="entry name" value="WD40"/>
    <property type="match status" value="1"/>
</dbReference>
<dbReference type="InterPro" id="IPR036322">
    <property type="entry name" value="WD40_repeat_dom_sf"/>
</dbReference>
<dbReference type="PRINTS" id="PR00320">
    <property type="entry name" value="GPROTEINBRPT"/>
</dbReference>
<dbReference type="GO" id="GO:0005730">
    <property type="term" value="C:nucleolus"/>
    <property type="evidence" value="ECO:0007669"/>
    <property type="project" value="UniProtKB-SubCell"/>
</dbReference>
<evidence type="ECO:0000256" key="6">
    <source>
        <dbReference type="SAM" id="MobiDB-lite"/>
    </source>
</evidence>
<feature type="domain" description="U3 small nucleolar RNA-associated protein 13 C-terminal" evidence="7">
    <location>
        <begin position="894"/>
        <end position="1032"/>
    </location>
</feature>
<keyword evidence="4" id="KW-0539">Nucleus</keyword>
<evidence type="ECO:0000256" key="1">
    <source>
        <dbReference type="ARBA" id="ARBA00004604"/>
    </source>
</evidence>
<feature type="region of interest" description="Disordered" evidence="6">
    <location>
        <begin position="1075"/>
        <end position="1108"/>
    </location>
</feature>
<feature type="repeat" description="WD" evidence="5">
    <location>
        <begin position="715"/>
        <end position="746"/>
    </location>
</feature>
<sequence length="1108" mass="120089">MARGKKKEIAQPPALDDENETSSSSAHQDDESSIDHDEEVMNTTNPTLTADNASKDDESSIDLEDSSTDSSNANTAPPPISKSWAALTTHSPCYTGGNVLFSSPSSISNHNNNNQDEHLPHFILAQRGGDVSIIEASTGLLLRTLRRGMAYHGSGDDNNNEDNDDDEEVMDAEAITAFDLNPNNQEVIVVTRGHLVRRYSLVDGDGDQSKSKKGGASSSVVALTNPAPVSTIGKSGHTLPVTKIAHHPSGIFFATGSVDGLVKIWDSRNNYATHAFLPMGGGKGRYAVTCLQWRQVATCLVLAIGREDGSISIHDLMVSRDKKANNVPLAVLRDHVSAVTCISWAESGGLFFSSGRDSVINTWLISEEEEVVPPRKKKKSQDGGIAKTVSTKKVTYTRIRTLPVYEQVESLILLSRRYRPASESKGQQEMVDRKDIVLATVGTKGIVRLWKARPTGKEGVHSISDLSLLASQNEIDAFGEDKGGYTSLHLTSLSTTHLSPLLVAVDAEHNMTLLKMGWGRDSSGEEMLQIRTDRAIVGDNGEILDMAVIPGSSKDRHTVAVATNSAQVRIFGLADANKDEIADDETTENSTHSALSPRGLLDGHTAIVLAINASPCGRYLATAGKDKTMRLWHLASRKCIGLATGHTEAVGSVALSKKAGCYDVGGKAAENGAGAFVVTASKDRTLKVWPLPGSAVLNKLAANGEELSLRARLSARAHEKDINIVSVAPNDSLIATGSQDKTVKLWRSTDLALQATLKGHKRGIWDCQFSKTDRVLATASGDRTIKLWSIADSSCVRTFQGHMAGVLRVRFLATGLQLLSCGSDGLMKLWTIRTNECESTIDAHDDKIWALDLSPCGTALFSGGADSKIAVWRDTTKENDDAVREAEAQNILMEQKLSNHLRNKQYEEALEIALKLDKPNQVLRVLTEIVEKDTKNNRGVETLQKHALKWDLERLTQILKYCREWNTRARNSHIAMLVVKAVVTTIPSKKLSEMDGIPQIMAGIAPYAERHFDRLDRMVENSYLMDFTLFSMGSLHGTSDETYSDWVARSKYVLPPSAVDGRIQVGGSLLVGATKKNAADSSDDSSNESVVTVGESDSSEDEDSSSSD</sequence>
<feature type="compositionally biased region" description="Polar residues" evidence="6">
    <location>
        <begin position="41"/>
        <end position="52"/>
    </location>
</feature>
<evidence type="ECO:0000256" key="3">
    <source>
        <dbReference type="ARBA" id="ARBA00022737"/>
    </source>
</evidence>
<feature type="repeat" description="WD" evidence="5">
    <location>
        <begin position="234"/>
        <end position="275"/>
    </location>
</feature>
<proteinExistence type="predicted"/>
<comment type="caution">
    <text evidence="8">The sequence shown here is derived from an EMBL/GenBank/DDBJ whole genome shotgun (WGS) entry which is preliminary data.</text>
</comment>
<dbReference type="PROSITE" id="PS50294">
    <property type="entry name" value="WD_REPEATS_REGION"/>
    <property type="match status" value="7"/>
</dbReference>
<dbReference type="PANTHER" id="PTHR19854:SF15">
    <property type="entry name" value="TRANSDUCIN BETA-LIKE PROTEIN 3"/>
    <property type="match status" value="1"/>
</dbReference>
<evidence type="ECO:0000313" key="8">
    <source>
        <dbReference type="EMBL" id="KAL3791169.1"/>
    </source>
</evidence>
<comment type="subcellular location">
    <subcellularLocation>
        <location evidence="1">Nucleus</location>
        <location evidence="1">Nucleolus</location>
    </subcellularLocation>
</comment>
<dbReference type="Proteomes" id="UP001530400">
    <property type="component" value="Unassembled WGS sequence"/>
</dbReference>
<feature type="compositionally biased region" description="Acidic residues" evidence="6">
    <location>
        <begin position="1097"/>
        <end position="1108"/>
    </location>
</feature>
<gene>
    <name evidence="8" type="ORF">ACHAWO_013600</name>
</gene>
<organism evidence="8 9">
    <name type="scientific">Cyclotella atomus</name>
    <dbReference type="NCBI Taxonomy" id="382360"/>
    <lineage>
        <taxon>Eukaryota</taxon>
        <taxon>Sar</taxon>
        <taxon>Stramenopiles</taxon>
        <taxon>Ochrophyta</taxon>
        <taxon>Bacillariophyta</taxon>
        <taxon>Coscinodiscophyceae</taxon>
        <taxon>Thalassiosirophycidae</taxon>
        <taxon>Stephanodiscales</taxon>
        <taxon>Stephanodiscaceae</taxon>
        <taxon>Cyclotella</taxon>
    </lineage>
</organism>
<dbReference type="InterPro" id="IPR020472">
    <property type="entry name" value="WD40_PAC1"/>
</dbReference>
<keyword evidence="3" id="KW-0677">Repeat</keyword>
<dbReference type="InterPro" id="IPR015943">
    <property type="entry name" value="WD40/YVTN_repeat-like_dom_sf"/>
</dbReference>
<keyword evidence="2 5" id="KW-0853">WD repeat</keyword>
<dbReference type="Pfam" id="PF08625">
    <property type="entry name" value="Utp13"/>
    <property type="match status" value="1"/>
</dbReference>
<evidence type="ECO:0000256" key="2">
    <source>
        <dbReference type="ARBA" id="ARBA00022574"/>
    </source>
</evidence>
<dbReference type="Pfam" id="PF00400">
    <property type="entry name" value="WD40"/>
    <property type="match status" value="8"/>
</dbReference>
<keyword evidence="9" id="KW-1185">Reference proteome</keyword>
<evidence type="ECO:0000256" key="5">
    <source>
        <dbReference type="PROSITE-ProRule" id="PRU00221"/>
    </source>
</evidence>
<protein>
    <recommendedName>
        <fullName evidence="7">U3 small nucleolar RNA-associated protein 13 C-terminal domain-containing protein</fullName>
    </recommendedName>
</protein>
<reference evidence="8 9" key="1">
    <citation type="submission" date="2024-10" db="EMBL/GenBank/DDBJ databases">
        <title>Updated reference genomes for cyclostephanoid diatoms.</title>
        <authorList>
            <person name="Roberts W.R."/>
            <person name="Alverson A.J."/>
        </authorList>
    </citation>
    <scope>NUCLEOTIDE SEQUENCE [LARGE SCALE GENOMIC DNA]</scope>
    <source>
        <strain evidence="8 9">AJA010-31</strain>
    </source>
</reference>
<accession>A0ABD3PT01</accession>
<feature type="repeat" description="WD" evidence="5">
    <location>
        <begin position="799"/>
        <end position="840"/>
    </location>
</feature>
<dbReference type="PANTHER" id="PTHR19854">
    <property type="entry name" value="TRANSDUCIN BETA-LIKE 3"/>
    <property type="match status" value="1"/>
</dbReference>
<dbReference type="SUPFAM" id="SSF50978">
    <property type="entry name" value="WD40 repeat-like"/>
    <property type="match status" value="2"/>
</dbReference>
<dbReference type="Gene3D" id="2.130.10.10">
    <property type="entry name" value="YVTN repeat-like/Quinoprotein amine dehydrogenase"/>
    <property type="match status" value="3"/>
</dbReference>
<dbReference type="SMART" id="SM00320">
    <property type="entry name" value="WD40"/>
    <property type="match status" value="11"/>
</dbReference>
<name>A0ABD3PT01_9STRA</name>
<evidence type="ECO:0000313" key="9">
    <source>
        <dbReference type="Proteomes" id="UP001530400"/>
    </source>
</evidence>